<evidence type="ECO:0000259" key="2">
    <source>
        <dbReference type="Pfam" id="PF01636"/>
    </source>
</evidence>
<dbReference type="Gene3D" id="3.90.1200.10">
    <property type="match status" value="1"/>
</dbReference>
<feature type="domain" description="Aminoglycoside phosphotransferase" evidence="2">
    <location>
        <begin position="38"/>
        <end position="251"/>
    </location>
</feature>
<dbReference type="AlphaFoldDB" id="A0A3P3W1E7"/>
<dbReference type="OrthoDB" id="3239865at2"/>
<dbReference type="SUPFAM" id="SSF56112">
    <property type="entry name" value="Protein kinase-like (PK-like)"/>
    <property type="match status" value="1"/>
</dbReference>
<accession>A0A3P3W1E7</accession>
<evidence type="ECO:0000313" key="4">
    <source>
        <dbReference type="Proteomes" id="UP000274391"/>
    </source>
</evidence>
<reference evidence="3 4" key="1">
    <citation type="submission" date="2018-11" db="EMBL/GenBank/DDBJ databases">
        <title>YIM 102482-1 draft genome.</title>
        <authorList>
            <person name="Li G."/>
            <person name="Jiang Y."/>
        </authorList>
    </citation>
    <scope>NUCLEOTIDE SEQUENCE [LARGE SCALE GENOMIC DNA]</scope>
    <source>
        <strain evidence="3 4">YIM 102482-1</strain>
    </source>
</reference>
<dbReference type="EMBL" id="RQVS01000001">
    <property type="protein sequence ID" value="RRJ88604.1"/>
    <property type="molecule type" value="Genomic_DNA"/>
</dbReference>
<dbReference type="GO" id="GO:0016740">
    <property type="term" value="F:transferase activity"/>
    <property type="evidence" value="ECO:0007669"/>
    <property type="project" value="UniProtKB-KW"/>
</dbReference>
<evidence type="ECO:0000256" key="1">
    <source>
        <dbReference type="SAM" id="MobiDB-lite"/>
    </source>
</evidence>
<organism evidence="3 4">
    <name type="scientific">Gulosibacter macacae</name>
    <dbReference type="NCBI Taxonomy" id="2488791"/>
    <lineage>
        <taxon>Bacteria</taxon>
        <taxon>Bacillati</taxon>
        <taxon>Actinomycetota</taxon>
        <taxon>Actinomycetes</taxon>
        <taxon>Micrococcales</taxon>
        <taxon>Microbacteriaceae</taxon>
        <taxon>Gulosibacter</taxon>
    </lineage>
</organism>
<name>A0A3P3W1E7_9MICO</name>
<keyword evidence="4" id="KW-1185">Reference proteome</keyword>
<gene>
    <name evidence="3" type="ORF">EG850_00165</name>
</gene>
<feature type="compositionally biased region" description="Acidic residues" evidence="1">
    <location>
        <begin position="353"/>
        <end position="363"/>
    </location>
</feature>
<dbReference type="InterPro" id="IPR011009">
    <property type="entry name" value="Kinase-like_dom_sf"/>
</dbReference>
<keyword evidence="3" id="KW-0808">Transferase</keyword>
<comment type="caution">
    <text evidence="3">The sequence shown here is derived from an EMBL/GenBank/DDBJ whole genome shotgun (WGS) entry which is preliminary data.</text>
</comment>
<dbReference type="Pfam" id="PF01636">
    <property type="entry name" value="APH"/>
    <property type="match status" value="1"/>
</dbReference>
<protein>
    <submittedName>
        <fullName evidence="3">Macrolide 2'-phosphotransferase</fullName>
    </submittedName>
</protein>
<dbReference type="RefSeq" id="WP_124968652.1">
    <property type="nucleotide sequence ID" value="NZ_RQVS01000001.1"/>
</dbReference>
<proteinExistence type="predicted"/>
<evidence type="ECO:0000313" key="3">
    <source>
        <dbReference type="EMBL" id="RRJ88604.1"/>
    </source>
</evidence>
<dbReference type="InterPro" id="IPR002575">
    <property type="entry name" value="Aminoglycoside_PTrfase"/>
</dbReference>
<feature type="region of interest" description="Disordered" evidence="1">
    <location>
        <begin position="331"/>
        <end position="363"/>
    </location>
</feature>
<sequence>MGVQFLELASVATVAVPDLNVVGGTGWTTGATGDYDAALLRTGDGVTMIARRPRSEAAAGEQRAQAAALEAMTAGVRSRLPFAIPSLLGQYTGRDTQLAVFAFIPGRTCEAVELEHDSLLVAEIGRAIGAIHALPKSVVADAGLPVIEAEESRAATEKLIDRAIATGRLPAPLAERWEAAIVDDSLWEFSPSVIHGSLERRSFVTNGAGVVGVLGWSDLRIGDPAQDMRWVQTLDAAVMRAILDEYTDARGASVDRQLRQRATLYAELEVARWLLHGVETGDETIIADAEQLLDGLVTRLRGLGQSELRHETLPVLDVIEVQELLAEASTKAMHHQSTLPRRGTPGETGAIDLELDDNDEPQR</sequence>
<dbReference type="Proteomes" id="UP000274391">
    <property type="component" value="Unassembled WGS sequence"/>
</dbReference>